<comment type="function">
    <text evidence="9">Catalyzes the first step in the biosynthesis of NAD from nicotinic acid, the ATP-dependent synthesis of beta-nicotinate D-ribonucleotide from nicotinate and 5-phospho-D-ribose 1-phosphate.</text>
</comment>
<dbReference type="SUPFAM" id="SSF51690">
    <property type="entry name" value="Nicotinate/Quinolinate PRTase C-terminal domain-like"/>
    <property type="match status" value="1"/>
</dbReference>
<evidence type="ECO:0000256" key="9">
    <source>
        <dbReference type="RuleBase" id="RU365100"/>
    </source>
</evidence>
<comment type="PTM">
    <text evidence="9">Transiently phosphorylated on a His residue during the reaction cycle. Phosphorylation strongly increases the affinity for substrates and increases the rate of nicotinate D-ribonucleotide production. Dephosphorylation regenerates the low-affinity form of the enzyme, leading to product release.</text>
</comment>
<accession>A0A6J4UCV1</accession>
<gene>
    <name evidence="11" type="ORF">AVDCRST_MAG88-394</name>
</gene>
<dbReference type="EC" id="6.3.4.21" evidence="3 9"/>
<dbReference type="UniPathway" id="UPA00253">
    <property type="reaction ID" value="UER00457"/>
</dbReference>
<evidence type="ECO:0000259" key="10">
    <source>
        <dbReference type="Pfam" id="PF17767"/>
    </source>
</evidence>
<comment type="similarity">
    <text evidence="2 9">Belongs to the NAPRTase family.</text>
</comment>
<keyword evidence="5 9" id="KW-0436">Ligase</keyword>
<dbReference type="PANTHER" id="PTHR11098">
    <property type="entry name" value="NICOTINATE PHOSPHORIBOSYLTRANSFERASE"/>
    <property type="match status" value="1"/>
</dbReference>
<keyword evidence="11" id="KW-0328">Glycosyltransferase</keyword>
<dbReference type="GO" id="GO:0034355">
    <property type="term" value="P:NAD+ biosynthetic process via the salvage pathway"/>
    <property type="evidence" value="ECO:0007669"/>
    <property type="project" value="TreeGrafter"/>
</dbReference>
<evidence type="ECO:0000256" key="2">
    <source>
        <dbReference type="ARBA" id="ARBA00010897"/>
    </source>
</evidence>
<dbReference type="PANTHER" id="PTHR11098:SF1">
    <property type="entry name" value="NICOTINATE PHOSPHORIBOSYLTRANSFERASE"/>
    <property type="match status" value="1"/>
</dbReference>
<name>A0A6J4UCV1_9BACT</name>
<dbReference type="Gene3D" id="3.20.20.70">
    <property type="entry name" value="Aldolase class I"/>
    <property type="match status" value="1"/>
</dbReference>
<dbReference type="InterPro" id="IPR013785">
    <property type="entry name" value="Aldolase_TIM"/>
</dbReference>
<reference evidence="11" key="1">
    <citation type="submission" date="2020-02" db="EMBL/GenBank/DDBJ databases">
        <authorList>
            <person name="Meier V. D."/>
        </authorList>
    </citation>
    <scope>NUCLEOTIDE SEQUENCE</scope>
    <source>
        <strain evidence="11">AVDCRST_MAG88</strain>
    </source>
</reference>
<dbReference type="NCBIfam" id="NF009131">
    <property type="entry name" value="PRK12484.1"/>
    <property type="match status" value="1"/>
</dbReference>
<dbReference type="SUPFAM" id="SSF54675">
    <property type="entry name" value="Nicotinate/Quinolinate PRTase N-terminal domain-like"/>
    <property type="match status" value="1"/>
</dbReference>
<comment type="catalytic activity">
    <reaction evidence="8 9">
        <text>5-phospho-alpha-D-ribose 1-diphosphate + nicotinate + ATP + H2O = nicotinate beta-D-ribonucleotide + ADP + phosphate + diphosphate</text>
        <dbReference type="Rhea" id="RHEA:36163"/>
        <dbReference type="ChEBI" id="CHEBI:15377"/>
        <dbReference type="ChEBI" id="CHEBI:30616"/>
        <dbReference type="ChEBI" id="CHEBI:32544"/>
        <dbReference type="ChEBI" id="CHEBI:33019"/>
        <dbReference type="ChEBI" id="CHEBI:43474"/>
        <dbReference type="ChEBI" id="CHEBI:57502"/>
        <dbReference type="ChEBI" id="CHEBI:58017"/>
        <dbReference type="ChEBI" id="CHEBI:456216"/>
        <dbReference type="EC" id="6.3.4.21"/>
    </reaction>
</comment>
<dbReference type="PIRSF" id="PIRSF000484">
    <property type="entry name" value="NAPRT"/>
    <property type="match status" value="1"/>
</dbReference>
<evidence type="ECO:0000256" key="7">
    <source>
        <dbReference type="ARBA" id="ARBA00022679"/>
    </source>
</evidence>
<dbReference type="GO" id="GO:0005829">
    <property type="term" value="C:cytosol"/>
    <property type="evidence" value="ECO:0007669"/>
    <property type="project" value="TreeGrafter"/>
</dbReference>
<evidence type="ECO:0000256" key="4">
    <source>
        <dbReference type="ARBA" id="ARBA00022553"/>
    </source>
</evidence>
<keyword evidence="4" id="KW-0597">Phosphoprotein</keyword>
<dbReference type="NCBIfam" id="TIGR01513">
    <property type="entry name" value="NAPRTase_put"/>
    <property type="match status" value="1"/>
</dbReference>
<sequence>MLRSFTSYHPGLLTDLYHPDAAYVSWRTGRNGMTTFDLFARRAPFDGAYMLVAGIETALEFVREFHYDDEDLRFLSQIRDYDPRFLEELRAFRFSGEILAMPEGSIAFPHEPIMRVTAPFQEALLLEAGLLQAINLATLIATKSARITHAARGRRIAEFALRRAQDPYVVARASYIGGATSTSFLGAAFRFRLLATGSIPHALVQLFDSEEEAFLAVAESYNRYTLLLDTYDARRAIHTAVAVARRAQQELGHSLAAVRLDSGDFVEGSKYVRQVLDDAGLREVRILVSGDMDEFRIAELLDAGAPIDAFGVGTSLGAGAGSVEHAIEGGALGGVYKEVWYEEGGLGEPKIKVAGEKSTWPGRKEVYRIGAFERDWIGLENEPPPPGA</sequence>
<organism evidence="11">
    <name type="scientific">uncultured Thermomicrobiales bacterium</name>
    <dbReference type="NCBI Taxonomy" id="1645740"/>
    <lineage>
        <taxon>Bacteria</taxon>
        <taxon>Pseudomonadati</taxon>
        <taxon>Thermomicrobiota</taxon>
        <taxon>Thermomicrobia</taxon>
        <taxon>Thermomicrobiales</taxon>
        <taxon>environmental samples</taxon>
    </lineage>
</organism>
<dbReference type="GO" id="GO:0004516">
    <property type="term" value="F:nicotinate phosphoribosyltransferase activity"/>
    <property type="evidence" value="ECO:0007669"/>
    <property type="project" value="UniProtKB-UniRule"/>
</dbReference>
<dbReference type="Gene3D" id="3.20.140.10">
    <property type="entry name" value="nicotinate phosphoribosyltransferase"/>
    <property type="match status" value="1"/>
</dbReference>
<evidence type="ECO:0000256" key="3">
    <source>
        <dbReference type="ARBA" id="ARBA00013236"/>
    </source>
</evidence>
<proteinExistence type="inferred from homology"/>
<feature type="domain" description="Nicotinate phosphoribosyltransferase N-terminal" evidence="10">
    <location>
        <begin position="12"/>
        <end position="135"/>
    </location>
</feature>
<protein>
    <recommendedName>
        <fullName evidence="3 9">Nicotinate phosphoribosyltransferase</fullName>
        <ecNumber evidence="3 9">6.3.4.21</ecNumber>
    </recommendedName>
</protein>
<dbReference type="InterPro" id="IPR006405">
    <property type="entry name" value="Nic_PRibTrfase_pncB"/>
</dbReference>
<dbReference type="InterPro" id="IPR040727">
    <property type="entry name" value="NAPRTase_N"/>
</dbReference>
<keyword evidence="7 9" id="KW-0808">Transferase</keyword>
<dbReference type="AlphaFoldDB" id="A0A6J4UCV1"/>
<dbReference type="EMBL" id="CADCWM010000131">
    <property type="protein sequence ID" value="CAA9545862.1"/>
    <property type="molecule type" value="Genomic_DNA"/>
</dbReference>
<keyword evidence="6 9" id="KW-0662">Pyridine nucleotide biosynthesis</keyword>
<evidence type="ECO:0000256" key="1">
    <source>
        <dbReference type="ARBA" id="ARBA00004952"/>
    </source>
</evidence>
<feature type="non-terminal residue" evidence="11">
    <location>
        <position position="388"/>
    </location>
</feature>
<evidence type="ECO:0000256" key="8">
    <source>
        <dbReference type="ARBA" id="ARBA00048668"/>
    </source>
</evidence>
<evidence type="ECO:0000313" key="11">
    <source>
        <dbReference type="EMBL" id="CAA9545862.1"/>
    </source>
</evidence>
<dbReference type="InterPro" id="IPR036068">
    <property type="entry name" value="Nicotinate_pribotase-like_C"/>
</dbReference>
<dbReference type="GO" id="GO:0016757">
    <property type="term" value="F:glycosyltransferase activity"/>
    <property type="evidence" value="ECO:0007669"/>
    <property type="project" value="UniProtKB-KW"/>
</dbReference>
<dbReference type="InterPro" id="IPR007229">
    <property type="entry name" value="Nic_PRibTrfase-Fam"/>
</dbReference>
<dbReference type="Pfam" id="PF17767">
    <property type="entry name" value="NAPRTase_N"/>
    <property type="match status" value="1"/>
</dbReference>
<evidence type="ECO:0000256" key="5">
    <source>
        <dbReference type="ARBA" id="ARBA00022598"/>
    </source>
</evidence>
<evidence type="ECO:0000256" key="6">
    <source>
        <dbReference type="ARBA" id="ARBA00022642"/>
    </source>
</evidence>
<comment type="pathway">
    <text evidence="1 9">Cofactor biosynthesis; NAD(+) biosynthesis; nicotinate D-ribonucleotide from nicotinate: step 1/1.</text>
</comment>